<dbReference type="Proteomes" id="UP000625551">
    <property type="component" value="Unassembled WGS sequence"/>
</dbReference>
<keyword evidence="1" id="KW-0472">Membrane</keyword>
<accession>A0ABR7XGF5</accession>
<comment type="caution">
    <text evidence="2">The sequence shown here is derived from an EMBL/GenBank/DDBJ whole genome shotgun (WGS) entry which is preliminary data.</text>
</comment>
<name>A0ABR7XGF5_9BACT</name>
<reference evidence="2 3" key="1">
    <citation type="submission" date="2020-09" db="EMBL/GenBank/DDBJ databases">
        <title>Genome sequencing and assembly of Pontibacter sp.</title>
        <authorList>
            <person name="Chhetri G."/>
        </authorList>
    </citation>
    <scope>NUCLEOTIDE SEQUENCE [LARGE SCALE GENOMIC DNA]</scope>
    <source>
        <strain evidence="2 3">JH31</strain>
    </source>
</reference>
<evidence type="ECO:0000256" key="1">
    <source>
        <dbReference type="SAM" id="Phobius"/>
    </source>
</evidence>
<sequence>MGSWNKYYKISFWGAIATLLMQIMVTVAVDMHLAAMFTPIYPVWGIFLVVGWRKEHPRR</sequence>
<protein>
    <recommendedName>
        <fullName evidence="4">DUF5668 domain-containing protein</fullName>
    </recommendedName>
</protein>
<organism evidence="2 3">
    <name type="scientific">Pontibacter aquaedesilientis</name>
    <dbReference type="NCBI Taxonomy" id="2766980"/>
    <lineage>
        <taxon>Bacteria</taxon>
        <taxon>Pseudomonadati</taxon>
        <taxon>Bacteroidota</taxon>
        <taxon>Cytophagia</taxon>
        <taxon>Cytophagales</taxon>
        <taxon>Hymenobacteraceae</taxon>
        <taxon>Pontibacter</taxon>
    </lineage>
</organism>
<dbReference type="RefSeq" id="WP_191183515.1">
    <property type="nucleotide sequence ID" value="NZ_JACXAJ010000003.1"/>
</dbReference>
<gene>
    <name evidence="2" type="ORF">H9Q13_09285</name>
</gene>
<keyword evidence="3" id="KW-1185">Reference proteome</keyword>
<evidence type="ECO:0008006" key="4">
    <source>
        <dbReference type="Google" id="ProtNLM"/>
    </source>
</evidence>
<evidence type="ECO:0000313" key="2">
    <source>
        <dbReference type="EMBL" id="MBD1397356.1"/>
    </source>
</evidence>
<evidence type="ECO:0000313" key="3">
    <source>
        <dbReference type="Proteomes" id="UP000625551"/>
    </source>
</evidence>
<feature type="transmembrane region" description="Helical" evidence="1">
    <location>
        <begin position="7"/>
        <end position="25"/>
    </location>
</feature>
<keyword evidence="1" id="KW-0812">Transmembrane</keyword>
<feature type="transmembrane region" description="Helical" evidence="1">
    <location>
        <begin position="31"/>
        <end position="52"/>
    </location>
</feature>
<proteinExistence type="predicted"/>
<dbReference type="EMBL" id="JACXAJ010000003">
    <property type="protein sequence ID" value="MBD1397356.1"/>
    <property type="molecule type" value="Genomic_DNA"/>
</dbReference>
<keyword evidence="1" id="KW-1133">Transmembrane helix</keyword>